<name>A0ABM1ELQ4_PRICU</name>
<protein>
    <recommendedName>
        <fullName evidence="7">Nicotinamide phosphoribosyltransferase</fullName>
        <ecNumber evidence="6">2.4.2.12</ecNumber>
    </recommendedName>
</protein>
<dbReference type="PANTHER" id="PTHR43816:SF1">
    <property type="entry name" value="NICOTINAMIDE PHOSPHORIBOSYLTRANSFERASE"/>
    <property type="match status" value="1"/>
</dbReference>
<dbReference type="Pfam" id="PF04095">
    <property type="entry name" value="NAPRTase"/>
    <property type="match status" value="1"/>
</dbReference>
<dbReference type="RefSeq" id="XP_014673125.1">
    <property type="nucleotide sequence ID" value="XM_014817639.1"/>
</dbReference>
<evidence type="ECO:0000313" key="11">
    <source>
        <dbReference type="Proteomes" id="UP000695022"/>
    </source>
</evidence>
<evidence type="ECO:0000256" key="2">
    <source>
        <dbReference type="ARBA" id="ARBA00022642"/>
    </source>
</evidence>
<dbReference type="SUPFAM" id="SSF51690">
    <property type="entry name" value="Nicotinate/Quinolinate PRTase C-terminal domain-like"/>
    <property type="match status" value="1"/>
</dbReference>
<comment type="pathway">
    <text evidence="5">Cofactor biosynthesis; NAD(+) biosynthesis; nicotinamide D-ribonucleotide from 5-phospho-alpha-D-ribose 1-diphosphate and nicotinamide: step 1/1.</text>
</comment>
<evidence type="ECO:0000256" key="8">
    <source>
        <dbReference type="ARBA" id="ARBA00047835"/>
    </source>
</evidence>
<dbReference type="PIRSF" id="PIRSF005943">
    <property type="entry name" value="NMPRT"/>
    <property type="match status" value="1"/>
</dbReference>
<dbReference type="PANTHER" id="PTHR43816">
    <property type="entry name" value="NICOTINAMIDE PHOSPHORIBOSYLTRANSFERASE"/>
    <property type="match status" value="1"/>
</dbReference>
<comment type="catalytic activity">
    <reaction evidence="8">
        <text>beta-nicotinamide D-ribonucleotide + diphosphate = 5-phospho-alpha-D-ribose 1-diphosphate + nicotinamide + H(+)</text>
        <dbReference type="Rhea" id="RHEA:16149"/>
        <dbReference type="ChEBI" id="CHEBI:14649"/>
        <dbReference type="ChEBI" id="CHEBI:15378"/>
        <dbReference type="ChEBI" id="CHEBI:17154"/>
        <dbReference type="ChEBI" id="CHEBI:33019"/>
        <dbReference type="ChEBI" id="CHEBI:58017"/>
        <dbReference type="EC" id="2.4.2.12"/>
    </reaction>
    <physiologicalReaction direction="right-to-left" evidence="8">
        <dbReference type="Rhea" id="RHEA:16151"/>
    </physiologicalReaction>
</comment>
<dbReference type="InterPro" id="IPR016471">
    <property type="entry name" value="Nicotinamide_PRibTrfase"/>
</dbReference>
<organism evidence="11 12">
    <name type="scientific">Priapulus caudatus</name>
    <name type="common">Priapulid worm</name>
    <dbReference type="NCBI Taxonomy" id="37621"/>
    <lineage>
        <taxon>Eukaryota</taxon>
        <taxon>Metazoa</taxon>
        <taxon>Ecdysozoa</taxon>
        <taxon>Scalidophora</taxon>
        <taxon>Priapulida</taxon>
        <taxon>Priapulimorpha</taxon>
        <taxon>Priapulimorphida</taxon>
        <taxon>Priapulidae</taxon>
        <taxon>Priapulus</taxon>
    </lineage>
</organism>
<dbReference type="InterPro" id="IPR041525">
    <property type="entry name" value="N/Namide_PRibTrfase"/>
</dbReference>
<dbReference type="InterPro" id="IPR036068">
    <property type="entry name" value="Nicotinate_pribotase-like_C"/>
</dbReference>
<dbReference type="CDD" id="cd01569">
    <property type="entry name" value="PBEF_like"/>
    <property type="match status" value="1"/>
</dbReference>
<accession>A0ABM1ELQ4</accession>
<evidence type="ECO:0000313" key="12">
    <source>
        <dbReference type="RefSeq" id="XP_014673125.1"/>
    </source>
</evidence>
<comment type="similarity">
    <text evidence="1">Belongs to the NAPRTase family.</text>
</comment>
<reference evidence="12" key="1">
    <citation type="submission" date="2025-08" db="UniProtKB">
        <authorList>
            <consortium name="RefSeq"/>
        </authorList>
    </citation>
    <scope>IDENTIFICATION</scope>
</reference>
<dbReference type="NCBIfam" id="NF006629">
    <property type="entry name" value="PRK09198.1"/>
    <property type="match status" value="1"/>
</dbReference>
<dbReference type="Proteomes" id="UP000695022">
    <property type="component" value="Unplaced"/>
</dbReference>
<evidence type="ECO:0000259" key="9">
    <source>
        <dbReference type="Pfam" id="PF04095"/>
    </source>
</evidence>
<dbReference type="EC" id="2.4.2.12" evidence="6"/>
<evidence type="ECO:0000256" key="5">
    <source>
        <dbReference type="ARBA" id="ARBA00035007"/>
    </source>
</evidence>
<evidence type="ECO:0000256" key="6">
    <source>
        <dbReference type="ARBA" id="ARBA00035024"/>
    </source>
</evidence>
<evidence type="ECO:0000259" key="10">
    <source>
        <dbReference type="Pfam" id="PF18127"/>
    </source>
</evidence>
<keyword evidence="3" id="KW-0328">Glycosyltransferase</keyword>
<sequence>MGGTTENIILQTDSYKVSHYKQYPPGTTALWGYFESRGGKFPTTVFFGLQYILKRWLVGPVLNKQMIREAAEFYKLHFVQEVFNEEGWTYIWEKYKGYLPLRVRAVPEGSVIPTKNILFSVESTDPQVPWLTTWFETIFVQVWYPMSVATVSRAQKEIIAKYLYETADSLDGIELKLHDFGCRGATCIEAAGIGGCGHLVNFMGSDTVPALVCARKYYGCQMAGHSLPATEHSTVTAWGRDGEVRAYRNLLARFPSGLVACVSDSYDVYRACENLWGEQLHEAVVARDGSGLLVIRPDSGDPLTVVLKVLEILGSKFGSTKNSKGYKMLPRYIRVLQGDGITHETIGDVLEGLKVNGWSTDNLVFGEGAGLLQKVDRDTQKCAFKISHAMVGGSSVNVYKDPVTDKGKMSKKGKLTLELRGDEYVTVQEGKGDPSKDVLVTVFENGRLLKEYTLQEIRVRAEVALVKRAKVNNAA</sequence>
<proteinExistence type="inferred from homology"/>
<dbReference type="Gene3D" id="3.20.20.70">
    <property type="entry name" value="Aldolase class I"/>
    <property type="match status" value="1"/>
</dbReference>
<keyword evidence="11" id="KW-1185">Reference proteome</keyword>
<dbReference type="GeneID" id="106813496"/>
<evidence type="ECO:0000256" key="3">
    <source>
        <dbReference type="ARBA" id="ARBA00022676"/>
    </source>
</evidence>
<feature type="domain" description="Nicotinate/nicotinamide phosphoribosyltransferase" evidence="9">
    <location>
        <begin position="176"/>
        <end position="445"/>
    </location>
</feature>
<feature type="domain" description="Nicotinamide phosphoribosyltransferase N-terminal" evidence="10">
    <location>
        <begin position="7"/>
        <end position="103"/>
    </location>
</feature>
<keyword evidence="2" id="KW-0662">Pyridine nucleotide biosynthesis</keyword>
<evidence type="ECO:0000256" key="1">
    <source>
        <dbReference type="ARBA" id="ARBA00010897"/>
    </source>
</evidence>
<evidence type="ECO:0000256" key="7">
    <source>
        <dbReference type="ARBA" id="ARBA00035036"/>
    </source>
</evidence>
<gene>
    <name evidence="12" type="primary">LOC106813496</name>
</gene>
<evidence type="ECO:0000256" key="4">
    <source>
        <dbReference type="ARBA" id="ARBA00022679"/>
    </source>
</evidence>
<keyword evidence="4" id="KW-0808">Transferase</keyword>
<dbReference type="Pfam" id="PF18127">
    <property type="entry name" value="NAMPT_N"/>
    <property type="match status" value="1"/>
</dbReference>
<dbReference type="InterPro" id="IPR013785">
    <property type="entry name" value="Aldolase_TIM"/>
</dbReference>
<dbReference type="InterPro" id="IPR041529">
    <property type="entry name" value="DUF5598"/>
</dbReference>